<dbReference type="STRING" id="5762.D2VWI1"/>
<dbReference type="EMBL" id="GG738904">
    <property type="protein sequence ID" value="EFC38897.1"/>
    <property type="molecule type" value="Genomic_DNA"/>
</dbReference>
<dbReference type="Proteomes" id="UP000006671">
    <property type="component" value="Unassembled WGS sequence"/>
</dbReference>
<keyword evidence="2" id="KW-0378">Hydrolase</keyword>
<dbReference type="GeneID" id="8858839"/>
<evidence type="ECO:0000256" key="3">
    <source>
        <dbReference type="ARBA" id="ARBA00022806"/>
    </source>
</evidence>
<evidence type="ECO:0000313" key="6">
    <source>
        <dbReference type="Proteomes" id="UP000006671"/>
    </source>
</evidence>
<protein>
    <submittedName>
        <fullName evidence="5">Predicted protein</fullName>
    </submittedName>
</protein>
<dbReference type="AlphaFoldDB" id="D2VWI1"/>
<dbReference type="GO" id="GO:0005524">
    <property type="term" value="F:ATP binding"/>
    <property type="evidence" value="ECO:0007669"/>
    <property type="project" value="UniProtKB-KW"/>
</dbReference>
<accession>D2VWI1</accession>
<evidence type="ECO:0000256" key="4">
    <source>
        <dbReference type="ARBA" id="ARBA00022840"/>
    </source>
</evidence>
<dbReference type="GO" id="GO:0016787">
    <property type="term" value="F:hydrolase activity"/>
    <property type="evidence" value="ECO:0007669"/>
    <property type="project" value="UniProtKB-KW"/>
</dbReference>
<dbReference type="InterPro" id="IPR027417">
    <property type="entry name" value="P-loop_NTPase"/>
</dbReference>
<evidence type="ECO:0000256" key="1">
    <source>
        <dbReference type="ARBA" id="ARBA00022741"/>
    </source>
</evidence>
<gene>
    <name evidence="5" type="ORF">NAEGRDRAFT_73388</name>
</gene>
<organism evidence="6">
    <name type="scientific">Naegleria gruberi</name>
    <name type="common">Amoeba</name>
    <dbReference type="NCBI Taxonomy" id="5762"/>
    <lineage>
        <taxon>Eukaryota</taxon>
        <taxon>Discoba</taxon>
        <taxon>Heterolobosea</taxon>
        <taxon>Tetramitia</taxon>
        <taxon>Eutetramitia</taxon>
        <taxon>Vahlkampfiidae</taxon>
        <taxon>Naegleria</taxon>
    </lineage>
</organism>
<keyword evidence="3" id="KW-0347">Helicase</keyword>
<evidence type="ECO:0000256" key="2">
    <source>
        <dbReference type="ARBA" id="ARBA00022801"/>
    </source>
</evidence>
<keyword evidence="6" id="KW-1185">Reference proteome</keyword>
<dbReference type="PANTHER" id="PTHR47960">
    <property type="entry name" value="DEAD-BOX ATP-DEPENDENT RNA HELICASE 50"/>
    <property type="match status" value="1"/>
</dbReference>
<dbReference type="InParanoid" id="D2VWI1"/>
<keyword evidence="4" id="KW-0067">ATP-binding</keyword>
<dbReference type="Gene3D" id="3.40.50.300">
    <property type="entry name" value="P-loop containing nucleotide triphosphate hydrolases"/>
    <property type="match status" value="2"/>
</dbReference>
<dbReference type="SUPFAM" id="SSF52540">
    <property type="entry name" value="P-loop containing nucleoside triphosphate hydrolases"/>
    <property type="match status" value="1"/>
</dbReference>
<dbReference type="GO" id="GO:0004386">
    <property type="term" value="F:helicase activity"/>
    <property type="evidence" value="ECO:0007669"/>
    <property type="project" value="UniProtKB-KW"/>
</dbReference>
<name>D2VWI1_NAEGR</name>
<dbReference type="VEuPathDB" id="AmoebaDB:NAEGRDRAFT_73388"/>
<sequence>MYIFNILNYISEYCANNRKVTEISMCPTDQTRILVTTPQLALHHNIDVSNLNILAVDEMNLMLEFGSDCRKCIKSIFKQLPDKTRIICTGCEMPPPECYIHDNHLKNATIEQSRKELNELIIETFVYCPKPNQKLDLLKQSLFNISDFCIFFCNSHNRVAQSFNSLKEIYPTLQIAPQQYDVLKERFHSFTRSTIHLIGTEEDWLGIDVPWCNCIVHFDVVCDETKSRLRSGRCARFTRSGRVLYLPSTLEELDFVSGLILGSANCKYQRIMMSNVLYLDVEFLFC</sequence>
<evidence type="ECO:0000313" key="5">
    <source>
        <dbReference type="EMBL" id="EFC38897.1"/>
    </source>
</evidence>
<reference evidence="5 6" key="1">
    <citation type="journal article" date="2010" name="Cell">
        <title>The genome of Naegleria gruberi illuminates early eukaryotic versatility.</title>
        <authorList>
            <person name="Fritz-Laylin L.K."/>
            <person name="Prochnik S.E."/>
            <person name="Ginger M.L."/>
            <person name="Dacks J.B."/>
            <person name="Carpenter M.L."/>
            <person name="Field M.C."/>
            <person name="Kuo A."/>
            <person name="Paredez A."/>
            <person name="Chapman J."/>
            <person name="Pham J."/>
            <person name="Shu S."/>
            <person name="Neupane R."/>
            <person name="Cipriano M."/>
            <person name="Mancuso J."/>
            <person name="Tu H."/>
            <person name="Salamov A."/>
            <person name="Lindquist E."/>
            <person name="Shapiro H."/>
            <person name="Lucas S."/>
            <person name="Grigoriev I.V."/>
            <person name="Cande W.Z."/>
            <person name="Fulton C."/>
            <person name="Rokhsar D.S."/>
            <person name="Dawson S.C."/>
        </authorList>
    </citation>
    <scope>NUCLEOTIDE SEQUENCE [LARGE SCALE GENOMIC DNA]</scope>
    <source>
        <strain evidence="5 6">NEG-M</strain>
    </source>
</reference>
<dbReference type="KEGG" id="ngr:NAEGRDRAFT_73388"/>
<proteinExistence type="predicted"/>
<dbReference type="RefSeq" id="XP_002671641.1">
    <property type="nucleotide sequence ID" value="XM_002671595.1"/>
</dbReference>
<keyword evidence="1" id="KW-0547">Nucleotide-binding</keyword>